<evidence type="ECO:0000313" key="2">
    <source>
        <dbReference type="Proteomes" id="UP001212997"/>
    </source>
</evidence>
<protein>
    <recommendedName>
        <fullName evidence="3">F-box domain-containing protein</fullName>
    </recommendedName>
</protein>
<name>A0AAD5YIW5_9APHY</name>
<proteinExistence type="predicted"/>
<accession>A0AAD5YIW5</accession>
<evidence type="ECO:0000313" key="1">
    <source>
        <dbReference type="EMBL" id="KAJ3491177.1"/>
    </source>
</evidence>
<keyword evidence="2" id="KW-1185">Reference proteome</keyword>
<comment type="caution">
    <text evidence="1">The sequence shown here is derived from an EMBL/GenBank/DDBJ whole genome shotgun (WGS) entry which is preliminary data.</text>
</comment>
<sequence length="414" mass="46822">MYDLGAYTLPQAPIHITQSRQLDSLLSFIQTDSEARIYYIRHLFMQIEWSDSAKEHALQPFVELLPKLSSLAELSLNDSEQWITANPELGCIICMLPTIRSLHLLAAGHNISELLTCLTYPLTKLHLTLRAEDLETRKHILPALDRLDPRLEELHIFEVDFRQLSTIRRNLRTLTLEGWARIDKVPLLLFFPNLRRLTYISEKNHGVSASDYLENEAAIVPKGWGSDYLHASLATVERLRHVQPVHHLSLRGISSEQVLRLREACICARSSFLELEIDISCLLSRVRNFRRLLDPTTLPKLSRLKLIITLEAGLTEGERITEKLVTVVGLSRITHLGISLGLSVYLDDSPTGEWVEIGVSFLELATKLVEAAPNLQYLYISAEGQDSRSYAITIPGDSSSLRSLNDGGARMWSE</sequence>
<organism evidence="1 2">
    <name type="scientific">Meripilus lineatus</name>
    <dbReference type="NCBI Taxonomy" id="2056292"/>
    <lineage>
        <taxon>Eukaryota</taxon>
        <taxon>Fungi</taxon>
        <taxon>Dikarya</taxon>
        <taxon>Basidiomycota</taxon>
        <taxon>Agaricomycotina</taxon>
        <taxon>Agaricomycetes</taxon>
        <taxon>Polyporales</taxon>
        <taxon>Meripilaceae</taxon>
        <taxon>Meripilus</taxon>
    </lineage>
</organism>
<dbReference type="Proteomes" id="UP001212997">
    <property type="component" value="Unassembled WGS sequence"/>
</dbReference>
<gene>
    <name evidence="1" type="ORF">NLI96_g909</name>
</gene>
<reference evidence="1" key="1">
    <citation type="submission" date="2022-07" db="EMBL/GenBank/DDBJ databases">
        <title>Genome Sequence of Physisporinus lineatus.</title>
        <authorList>
            <person name="Buettner E."/>
        </authorList>
    </citation>
    <scope>NUCLEOTIDE SEQUENCE</scope>
    <source>
        <strain evidence="1">VT162</strain>
    </source>
</reference>
<dbReference type="EMBL" id="JANAWD010000016">
    <property type="protein sequence ID" value="KAJ3491177.1"/>
    <property type="molecule type" value="Genomic_DNA"/>
</dbReference>
<dbReference type="AlphaFoldDB" id="A0AAD5YIW5"/>
<evidence type="ECO:0008006" key="3">
    <source>
        <dbReference type="Google" id="ProtNLM"/>
    </source>
</evidence>